<evidence type="ECO:0000256" key="1">
    <source>
        <dbReference type="ARBA" id="ARBA00023015"/>
    </source>
</evidence>
<dbReference type="PANTHER" id="PTHR43537:SF5">
    <property type="entry name" value="UXU OPERON TRANSCRIPTIONAL REGULATOR"/>
    <property type="match status" value="1"/>
</dbReference>
<evidence type="ECO:0000313" key="6">
    <source>
        <dbReference type="EMBL" id="GAA4701157.1"/>
    </source>
</evidence>
<evidence type="ECO:0000256" key="4">
    <source>
        <dbReference type="SAM" id="MobiDB-lite"/>
    </source>
</evidence>
<dbReference type="Pfam" id="PF00392">
    <property type="entry name" value="GntR"/>
    <property type="match status" value="1"/>
</dbReference>
<dbReference type="PROSITE" id="PS50949">
    <property type="entry name" value="HTH_GNTR"/>
    <property type="match status" value="1"/>
</dbReference>
<dbReference type="SMART" id="SM00895">
    <property type="entry name" value="FCD"/>
    <property type="match status" value="1"/>
</dbReference>
<protein>
    <submittedName>
        <fullName evidence="6">GntR family transcriptional regulator</fullName>
    </submittedName>
</protein>
<sequence length="222" mass="24933">MSVSDQAPLVKTGAAVDRVVSEILGQIASGELSPGEQLRQEELAKALGTSRVPVREALHALAEQGVLAHQKHRGFFVTKRSPGELAQLARMLELLEDEVMSAIAWPDPVALQEIRQLNEQLLAAVDDVDPAGTYALNRAFHFAIFRLSSLSLIVDELDRLWRLAQPYIIAEMLMAEARRQRYEEHLDIIAGLEARNHEALHASMRQHRRRSRGDRRTAPWRG</sequence>
<gene>
    <name evidence="6" type="ORF">GCM10023215_45040</name>
</gene>
<dbReference type="PANTHER" id="PTHR43537">
    <property type="entry name" value="TRANSCRIPTIONAL REGULATOR, GNTR FAMILY"/>
    <property type="match status" value="1"/>
</dbReference>
<reference evidence="7" key="1">
    <citation type="journal article" date="2019" name="Int. J. Syst. Evol. Microbiol.">
        <title>The Global Catalogue of Microorganisms (GCM) 10K type strain sequencing project: providing services to taxonomists for standard genome sequencing and annotation.</title>
        <authorList>
            <consortium name="The Broad Institute Genomics Platform"/>
            <consortium name="The Broad Institute Genome Sequencing Center for Infectious Disease"/>
            <person name="Wu L."/>
            <person name="Ma J."/>
        </authorList>
    </citation>
    <scope>NUCLEOTIDE SEQUENCE [LARGE SCALE GENOMIC DNA]</scope>
    <source>
        <strain evidence="7">JCM 18055</strain>
    </source>
</reference>
<evidence type="ECO:0000313" key="7">
    <source>
        <dbReference type="Proteomes" id="UP001500325"/>
    </source>
</evidence>
<dbReference type="RefSeq" id="WP_345382718.1">
    <property type="nucleotide sequence ID" value="NZ_BAABIC010000016.1"/>
</dbReference>
<keyword evidence="2" id="KW-0238">DNA-binding</keyword>
<dbReference type="SMART" id="SM00345">
    <property type="entry name" value="HTH_GNTR"/>
    <property type="match status" value="1"/>
</dbReference>
<feature type="domain" description="HTH gntR-type" evidence="5">
    <location>
        <begin position="13"/>
        <end position="80"/>
    </location>
</feature>
<keyword evidence="7" id="KW-1185">Reference proteome</keyword>
<dbReference type="Gene3D" id="1.20.120.530">
    <property type="entry name" value="GntR ligand-binding domain-like"/>
    <property type="match status" value="1"/>
</dbReference>
<feature type="compositionally biased region" description="Basic residues" evidence="4">
    <location>
        <begin position="204"/>
        <end position="213"/>
    </location>
</feature>
<dbReference type="InterPro" id="IPR000524">
    <property type="entry name" value="Tscrpt_reg_HTH_GntR"/>
</dbReference>
<comment type="caution">
    <text evidence="6">The sequence shown here is derived from an EMBL/GenBank/DDBJ whole genome shotgun (WGS) entry which is preliminary data.</text>
</comment>
<dbReference type="Gene3D" id="1.10.10.10">
    <property type="entry name" value="Winged helix-like DNA-binding domain superfamily/Winged helix DNA-binding domain"/>
    <property type="match status" value="1"/>
</dbReference>
<dbReference type="InterPro" id="IPR036390">
    <property type="entry name" value="WH_DNA-bd_sf"/>
</dbReference>
<name>A0ABP8X7L6_9PSEU</name>
<dbReference type="EMBL" id="BAABIC010000016">
    <property type="protein sequence ID" value="GAA4701157.1"/>
    <property type="molecule type" value="Genomic_DNA"/>
</dbReference>
<dbReference type="InterPro" id="IPR008920">
    <property type="entry name" value="TF_FadR/GntR_C"/>
</dbReference>
<dbReference type="SUPFAM" id="SSF46785">
    <property type="entry name" value="Winged helix' DNA-binding domain"/>
    <property type="match status" value="1"/>
</dbReference>
<evidence type="ECO:0000256" key="3">
    <source>
        <dbReference type="ARBA" id="ARBA00023163"/>
    </source>
</evidence>
<dbReference type="InterPro" id="IPR036388">
    <property type="entry name" value="WH-like_DNA-bd_sf"/>
</dbReference>
<dbReference type="InterPro" id="IPR011711">
    <property type="entry name" value="GntR_C"/>
</dbReference>
<dbReference type="Proteomes" id="UP001500325">
    <property type="component" value="Unassembled WGS sequence"/>
</dbReference>
<organism evidence="6 7">
    <name type="scientific">Pseudonocardia yuanmonensis</name>
    <dbReference type="NCBI Taxonomy" id="1095914"/>
    <lineage>
        <taxon>Bacteria</taxon>
        <taxon>Bacillati</taxon>
        <taxon>Actinomycetota</taxon>
        <taxon>Actinomycetes</taxon>
        <taxon>Pseudonocardiales</taxon>
        <taxon>Pseudonocardiaceae</taxon>
        <taxon>Pseudonocardia</taxon>
    </lineage>
</organism>
<evidence type="ECO:0000256" key="2">
    <source>
        <dbReference type="ARBA" id="ARBA00023125"/>
    </source>
</evidence>
<keyword evidence="3" id="KW-0804">Transcription</keyword>
<dbReference type="SUPFAM" id="SSF48008">
    <property type="entry name" value="GntR ligand-binding domain-like"/>
    <property type="match status" value="1"/>
</dbReference>
<accession>A0ABP8X7L6</accession>
<proteinExistence type="predicted"/>
<dbReference type="CDD" id="cd07377">
    <property type="entry name" value="WHTH_GntR"/>
    <property type="match status" value="1"/>
</dbReference>
<feature type="region of interest" description="Disordered" evidence="4">
    <location>
        <begin position="201"/>
        <end position="222"/>
    </location>
</feature>
<keyword evidence="1" id="KW-0805">Transcription regulation</keyword>
<evidence type="ECO:0000259" key="5">
    <source>
        <dbReference type="PROSITE" id="PS50949"/>
    </source>
</evidence>
<dbReference type="Pfam" id="PF07729">
    <property type="entry name" value="FCD"/>
    <property type="match status" value="1"/>
</dbReference>